<evidence type="ECO:0000259" key="7">
    <source>
        <dbReference type="PROSITE" id="PS50109"/>
    </source>
</evidence>
<dbReference type="CDD" id="cd00082">
    <property type="entry name" value="HisKA"/>
    <property type="match status" value="1"/>
</dbReference>
<dbReference type="SUPFAM" id="SSF47384">
    <property type="entry name" value="Homodimeric domain of signal transducing histidine kinase"/>
    <property type="match status" value="1"/>
</dbReference>
<protein>
    <recommendedName>
        <fullName evidence="2">histidine kinase</fullName>
        <ecNumber evidence="2">2.7.13.3</ecNumber>
    </recommendedName>
</protein>
<evidence type="ECO:0000313" key="9">
    <source>
        <dbReference type="EMBL" id="KYC39538.1"/>
    </source>
</evidence>
<evidence type="ECO:0000256" key="4">
    <source>
        <dbReference type="ARBA" id="ARBA00022777"/>
    </source>
</evidence>
<gene>
    <name evidence="9" type="ORF">WA1_30945</name>
</gene>
<dbReference type="PROSITE" id="PS50109">
    <property type="entry name" value="HIS_KIN"/>
    <property type="match status" value="1"/>
</dbReference>
<comment type="caution">
    <text evidence="9">The sequence shown here is derived from an EMBL/GenBank/DDBJ whole genome shotgun (WGS) entry which is preliminary data.</text>
</comment>
<feature type="modified residue" description="4-aspartylphosphate" evidence="6">
    <location>
        <position position="52"/>
    </location>
</feature>
<dbReference type="Gene3D" id="1.10.287.130">
    <property type="match status" value="1"/>
</dbReference>
<dbReference type="EMBL" id="ANNX02000035">
    <property type="protein sequence ID" value="KYC39538.1"/>
    <property type="molecule type" value="Genomic_DNA"/>
</dbReference>
<evidence type="ECO:0000256" key="2">
    <source>
        <dbReference type="ARBA" id="ARBA00012438"/>
    </source>
</evidence>
<dbReference type="PANTHER" id="PTHR43547">
    <property type="entry name" value="TWO-COMPONENT HISTIDINE KINASE"/>
    <property type="match status" value="1"/>
</dbReference>
<evidence type="ECO:0000256" key="5">
    <source>
        <dbReference type="ARBA" id="ARBA00023012"/>
    </source>
</evidence>
<dbReference type="Gene3D" id="3.40.50.2300">
    <property type="match status" value="1"/>
</dbReference>
<dbReference type="Pfam" id="PF02518">
    <property type="entry name" value="HATPase_c"/>
    <property type="match status" value="1"/>
</dbReference>
<dbReference type="InterPro" id="IPR005467">
    <property type="entry name" value="His_kinase_dom"/>
</dbReference>
<reference evidence="9 10" key="1">
    <citation type="journal article" date="2013" name="Genome Biol. Evol.">
        <title>Genomes of Stigonematalean cyanobacteria (subsection V) and the evolution of oxygenic photosynthesis from prokaryotes to plastids.</title>
        <authorList>
            <person name="Dagan T."/>
            <person name="Roettger M."/>
            <person name="Stucken K."/>
            <person name="Landan G."/>
            <person name="Koch R."/>
            <person name="Major P."/>
            <person name="Gould S.B."/>
            <person name="Goremykin V.V."/>
            <person name="Rippka R."/>
            <person name="Tandeau de Marsac N."/>
            <person name="Gugger M."/>
            <person name="Lockhart P.J."/>
            <person name="Allen J.F."/>
            <person name="Brune I."/>
            <person name="Maus I."/>
            <person name="Puhler A."/>
            <person name="Martin W.F."/>
        </authorList>
    </citation>
    <scope>NUCLEOTIDE SEQUENCE [LARGE SCALE GENOMIC DNA]</scope>
    <source>
        <strain evidence="9 10">PCC 7110</strain>
    </source>
</reference>
<dbReference type="InterPro" id="IPR003594">
    <property type="entry name" value="HATPase_dom"/>
</dbReference>
<dbReference type="Gene3D" id="3.30.565.10">
    <property type="entry name" value="Histidine kinase-like ATPase, C-terminal domain"/>
    <property type="match status" value="1"/>
</dbReference>
<dbReference type="OrthoDB" id="9812260at2"/>
<dbReference type="CDD" id="cd17574">
    <property type="entry name" value="REC_OmpR"/>
    <property type="match status" value="1"/>
</dbReference>
<evidence type="ECO:0000256" key="3">
    <source>
        <dbReference type="ARBA" id="ARBA00022553"/>
    </source>
</evidence>
<keyword evidence="4 9" id="KW-0808">Transferase</keyword>
<dbReference type="SMART" id="SM00388">
    <property type="entry name" value="HisKA"/>
    <property type="match status" value="1"/>
</dbReference>
<dbReference type="Proteomes" id="UP000076925">
    <property type="component" value="Unassembled WGS sequence"/>
</dbReference>
<dbReference type="SMART" id="SM00387">
    <property type="entry name" value="HATPase_c"/>
    <property type="match status" value="1"/>
</dbReference>
<evidence type="ECO:0000256" key="6">
    <source>
        <dbReference type="PROSITE-ProRule" id="PRU00169"/>
    </source>
</evidence>
<feature type="domain" description="Response regulatory" evidence="8">
    <location>
        <begin position="3"/>
        <end position="119"/>
    </location>
</feature>
<evidence type="ECO:0000259" key="8">
    <source>
        <dbReference type="PROSITE" id="PS50110"/>
    </source>
</evidence>
<dbReference type="PRINTS" id="PR00344">
    <property type="entry name" value="BCTRLSENSOR"/>
</dbReference>
<comment type="catalytic activity">
    <reaction evidence="1">
        <text>ATP + protein L-histidine = ADP + protein N-phospho-L-histidine.</text>
        <dbReference type="EC" id="2.7.13.3"/>
    </reaction>
</comment>
<dbReference type="EC" id="2.7.13.3" evidence="2"/>
<evidence type="ECO:0000256" key="1">
    <source>
        <dbReference type="ARBA" id="ARBA00000085"/>
    </source>
</evidence>
<name>A0A139X4D0_9CYAN</name>
<dbReference type="CDD" id="cd00075">
    <property type="entry name" value="HATPase"/>
    <property type="match status" value="1"/>
</dbReference>
<dbReference type="STRING" id="128403.WA1_30945"/>
<keyword evidence="10" id="KW-1185">Reference proteome</keyword>
<dbReference type="GO" id="GO:0000155">
    <property type="term" value="F:phosphorelay sensor kinase activity"/>
    <property type="evidence" value="ECO:0007669"/>
    <property type="project" value="InterPro"/>
</dbReference>
<keyword evidence="5" id="KW-0902">Two-component regulatory system</keyword>
<feature type="domain" description="Histidine kinase" evidence="7">
    <location>
        <begin position="143"/>
        <end position="364"/>
    </location>
</feature>
<proteinExistence type="predicted"/>
<dbReference type="InterPro" id="IPR003661">
    <property type="entry name" value="HisK_dim/P_dom"/>
</dbReference>
<dbReference type="Pfam" id="PF00512">
    <property type="entry name" value="HisKA"/>
    <property type="match status" value="1"/>
</dbReference>
<keyword evidence="3 6" id="KW-0597">Phosphoprotein</keyword>
<dbReference type="PROSITE" id="PS50110">
    <property type="entry name" value="RESPONSE_REGULATORY"/>
    <property type="match status" value="1"/>
</dbReference>
<sequence>MHKILVIEDETSVRQNLVELLTYENFNVVAAENGLIGVQLAHEEVPDLIICDVMMPELDGHDVLQKLRQQPLTATIPFIFLTARCEKADVRQGMVLGADDYLTKPFTRLELIAAISSRLEKQAAIRQQSQKKLDELRSSIAMSLPHEMRTPLNGVLGFSELLIKEVDNLTSHEIREMAEGIHKSGERLYRLIQKFLLYAELEVIATDSQRIKLLQNHKAVFPTMGLQRLINEKAKKLGRGTDVHINFQKSCMLRICETRLYRMTEELLDNALKFSLPGTKIYVESYVTDQKFTLSFTDFGRGMTSAQISDLGAYRQFERKLYEQQGSGLGLSIVKRIAELHGGELQIYSQPGEKTIVQVLLPFA</sequence>
<dbReference type="InterPro" id="IPR011006">
    <property type="entry name" value="CheY-like_superfamily"/>
</dbReference>
<dbReference type="AlphaFoldDB" id="A0A139X4D0"/>
<accession>A0A139X4D0</accession>
<dbReference type="SUPFAM" id="SSF55874">
    <property type="entry name" value="ATPase domain of HSP90 chaperone/DNA topoisomerase II/histidine kinase"/>
    <property type="match status" value="1"/>
</dbReference>
<dbReference type="InterPro" id="IPR001789">
    <property type="entry name" value="Sig_transdc_resp-reg_receiver"/>
</dbReference>
<dbReference type="InterPro" id="IPR004358">
    <property type="entry name" value="Sig_transdc_His_kin-like_C"/>
</dbReference>
<dbReference type="InterPro" id="IPR036097">
    <property type="entry name" value="HisK_dim/P_sf"/>
</dbReference>
<evidence type="ECO:0000313" key="10">
    <source>
        <dbReference type="Proteomes" id="UP000076925"/>
    </source>
</evidence>
<dbReference type="PANTHER" id="PTHR43547:SF2">
    <property type="entry name" value="HYBRID SIGNAL TRANSDUCTION HISTIDINE KINASE C"/>
    <property type="match status" value="1"/>
</dbReference>
<dbReference type="Pfam" id="PF00072">
    <property type="entry name" value="Response_reg"/>
    <property type="match status" value="1"/>
</dbReference>
<keyword evidence="4 9" id="KW-0418">Kinase</keyword>
<dbReference type="SMART" id="SM00448">
    <property type="entry name" value="REC"/>
    <property type="match status" value="1"/>
</dbReference>
<dbReference type="SUPFAM" id="SSF52172">
    <property type="entry name" value="CheY-like"/>
    <property type="match status" value="1"/>
</dbReference>
<organism evidence="9 10">
    <name type="scientific">Scytonema hofmannii PCC 7110</name>
    <dbReference type="NCBI Taxonomy" id="128403"/>
    <lineage>
        <taxon>Bacteria</taxon>
        <taxon>Bacillati</taxon>
        <taxon>Cyanobacteriota</taxon>
        <taxon>Cyanophyceae</taxon>
        <taxon>Nostocales</taxon>
        <taxon>Scytonemataceae</taxon>
        <taxon>Scytonema</taxon>
    </lineage>
</organism>
<dbReference type="InterPro" id="IPR036890">
    <property type="entry name" value="HATPase_C_sf"/>
</dbReference>